<dbReference type="InterPro" id="IPR021145">
    <property type="entry name" value="Portal_protein_SPP1_Gp6-like"/>
</dbReference>
<reference evidence="1" key="1">
    <citation type="submission" date="2019-11" db="EMBL/GenBank/DDBJ databases">
        <authorList>
            <person name="Feng L."/>
        </authorList>
    </citation>
    <scope>NUCLEOTIDE SEQUENCE</scope>
    <source>
        <strain evidence="1">AhadrusLFYP4</strain>
    </source>
</reference>
<evidence type="ECO:0000313" key="1">
    <source>
        <dbReference type="EMBL" id="VYS75391.1"/>
    </source>
</evidence>
<sequence length="464" mass="53118">MIKEIIERIRQVIRKMLGKENIKDAIGVDIAVSDKMAREIDLWSKMYKNQPPWKRKDLKLCGLPAAIAGEFARLVTLELKTEITGNKFLNDEYQTVIDNIRTYTEYACAKGGLAMKPYVSDGHIEVDMVQADRFFPVKFNSRGEVIAAVFMETVTIGKQVYTRLEYHRHDEKTATYYIINKAFVRQDLDNVEVLGKEVPLSAVPEWADLEETVTIINVKKPLFAYFKIPNANNVDDSSPLGVSVYSRAVDDIKEADYQWTRILWEFEGSELAIDGDVSLFKRKENGEFDLPKGKERLFRMMDFDDDKEQYKVFAPPIRDESLINGFNAILRRVEFNSGLAYGTLSDLNTVDKTAEEIKTSKQRSYSTVSDIQKALQKALEQLIYAMDVIAQLANLNGGKKYEISFDWDDSIVIDKEQELQSMQQDATAGLIRKEIYIAAKYGVSEEEALKMMPAQDDRFTIQEE</sequence>
<name>A0A6N2R5H7_ANAHA</name>
<gene>
    <name evidence="1" type="ORF">AHLFYP4_00262</name>
</gene>
<dbReference type="AlphaFoldDB" id="A0A6N2R5H7"/>
<dbReference type="Pfam" id="PF05133">
    <property type="entry name" value="SPP1_portal"/>
    <property type="match status" value="1"/>
</dbReference>
<dbReference type="RefSeq" id="WP_118628057.1">
    <property type="nucleotide sequence ID" value="NZ_CACRSX010000006.1"/>
</dbReference>
<dbReference type="EMBL" id="CACRSX010000006">
    <property type="protein sequence ID" value="VYS75391.1"/>
    <property type="molecule type" value="Genomic_DNA"/>
</dbReference>
<accession>A0A6N2R5H7</accession>
<protein>
    <submittedName>
        <fullName evidence="1">Phage portal protein, SPP1 Gp6-like</fullName>
    </submittedName>
</protein>
<organism evidence="1">
    <name type="scientific">Anaerostipes hadrus</name>
    <dbReference type="NCBI Taxonomy" id="649756"/>
    <lineage>
        <taxon>Bacteria</taxon>
        <taxon>Bacillati</taxon>
        <taxon>Bacillota</taxon>
        <taxon>Clostridia</taxon>
        <taxon>Lachnospirales</taxon>
        <taxon>Lachnospiraceae</taxon>
        <taxon>Anaerostipes</taxon>
    </lineage>
</organism>
<proteinExistence type="predicted"/>